<evidence type="ECO:0000313" key="2">
    <source>
        <dbReference type="EMBL" id="MBT8591125.1"/>
    </source>
</evidence>
<gene>
    <name evidence="2" type="ORF">G6693_04200</name>
</gene>
<organism evidence="2 3">
    <name type="scientific">Polynucleobacter paneuropaeus</name>
    <dbReference type="NCBI Taxonomy" id="2527775"/>
    <lineage>
        <taxon>Bacteria</taxon>
        <taxon>Pseudomonadati</taxon>
        <taxon>Pseudomonadota</taxon>
        <taxon>Betaproteobacteria</taxon>
        <taxon>Burkholderiales</taxon>
        <taxon>Burkholderiaceae</taxon>
        <taxon>Polynucleobacter</taxon>
    </lineage>
</organism>
<name>A0AAE2YKM4_9BURK</name>
<dbReference type="SUPFAM" id="SSF51182">
    <property type="entry name" value="RmlC-like cupins"/>
    <property type="match status" value="2"/>
</dbReference>
<feature type="domain" description="ChrR-like cupin" evidence="1">
    <location>
        <begin position="118"/>
        <end position="215"/>
    </location>
</feature>
<protein>
    <submittedName>
        <fullName evidence="2">Cupin</fullName>
    </submittedName>
</protein>
<evidence type="ECO:0000259" key="1">
    <source>
        <dbReference type="Pfam" id="PF12973"/>
    </source>
</evidence>
<dbReference type="InterPro" id="IPR025979">
    <property type="entry name" value="ChrR-like_cupin_dom"/>
</dbReference>
<dbReference type="Proteomes" id="UP000762271">
    <property type="component" value="Unassembled WGS sequence"/>
</dbReference>
<accession>A0AAE2YKM4</accession>
<dbReference type="EMBL" id="JAANGI010000001">
    <property type="protein sequence ID" value="MBT8591125.1"/>
    <property type="molecule type" value="Genomic_DNA"/>
</dbReference>
<dbReference type="Pfam" id="PF12973">
    <property type="entry name" value="Cupin_7"/>
    <property type="match status" value="2"/>
</dbReference>
<sequence length="228" mass="25569">MNINSDYSQRVVINHHDLPWIPSPEPGVERRMLDRIGDEVAKATSIVRYQPGTQFKTHTHEFGEEILVLDGVFSDEIGDYPAGTYLMNPPGSSHAPFSKTGCTLFVKLRHLGPDQVAREVIDTKTAPWYQGMVPGLQVMPLMQQGSGSTLVRWAPQTYFNPHKHYGGEEIFVVDGVFEDEHGRYPAGSWIRSPHMSLHQPFSKGGCTIFVKTGHLLDGDDGKQDAYYR</sequence>
<feature type="domain" description="ChrR-like cupin" evidence="1">
    <location>
        <begin position="9"/>
        <end position="111"/>
    </location>
</feature>
<dbReference type="InterPro" id="IPR014710">
    <property type="entry name" value="RmlC-like_jellyroll"/>
</dbReference>
<proteinExistence type="predicted"/>
<dbReference type="InterPro" id="IPR011051">
    <property type="entry name" value="RmlC_Cupin_sf"/>
</dbReference>
<evidence type="ECO:0000313" key="3">
    <source>
        <dbReference type="Proteomes" id="UP000762271"/>
    </source>
</evidence>
<dbReference type="CDD" id="cd20303">
    <property type="entry name" value="cupin_ChrR_1"/>
    <property type="match status" value="2"/>
</dbReference>
<reference evidence="2" key="1">
    <citation type="journal article" date="2021" name="Genome Biol. Evol.">
        <title>Continental-Scale Gene Flow Prevents Allopatric Divergence of Pelagic Freshwater Bacteria.</title>
        <authorList>
            <person name="Hoetzinger M."/>
            <person name="Pitt A."/>
            <person name="Huemer A."/>
            <person name="Hahn M.W."/>
        </authorList>
    </citation>
    <scope>NUCLEOTIDE SEQUENCE</scope>
    <source>
        <strain evidence="2">AP-YLGG-20-G6</strain>
    </source>
</reference>
<dbReference type="Gene3D" id="2.60.120.10">
    <property type="entry name" value="Jelly Rolls"/>
    <property type="match status" value="2"/>
</dbReference>
<comment type="caution">
    <text evidence="2">The sequence shown here is derived from an EMBL/GenBank/DDBJ whole genome shotgun (WGS) entry which is preliminary data.</text>
</comment>
<dbReference type="AlphaFoldDB" id="A0AAE2YKM4"/>